<gene>
    <name evidence="1" type="ORF">J2X12_003794</name>
</gene>
<dbReference type="Proteomes" id="UP001262032">
    <property type="component" value="Unassembled WGS sequence"/>
</dbReference>
<name>A0AAW8NG83_PSEOX</name>
<dbReference type="Gene3D" id="3.10.450.50">
    <property type="match status" value="1"/>
</dbReference>
<dbReference type="EMBL" id="JAVDWN010000018">
    <property type="protein sequence ID" value="MDR7165740.1"/>
    <property type="molecule type" value="Genomic_DNA"/>
</dbReference>
<sequence>MAESPSKGVVREFYARYPDLGAAVELFADGFVLHGPGGSVSTADDFQQTESVLIAAVPDARITVEEQIAEGEKVATRWSWRGTFQNSWMGLEPTGADIAFTAVVIDRVVDGRIEERWVEADVFGLMSKLGAIPPMQG</sequence>
<comment type="caution">
    <text evidence="1">The sequence shown here is derived from an EMBL/GenBank/DDBJ whole genome shotgun (WGS) entry which is preliminary data.</text>
</comment>
<evidence type="ECO:0000313" key="1">
    <source>
        <dbReference type="EMBL" id="MDR7165740.1"/>
    </source>
</evidence>
<dbReference type="AlphaFoldDB" id="A0AAW8NG83"/>
<dbReference type="RefSeq" id="WP_310258407.1">
    <property type="nucleotide sequence ID" value="NZ_JAVDWN010000018.1"/>
</dbReference>
<evidence type="ECO:0000313" key="2">
    <source>
        <dbReference type="Proteomes" id="UP001262032"/>
    </source>
</evidence>
<organism evidence="1 2">
    <name type="scientific">Pseudarthrobacter oxydans</name>
    <name type="common">Arthrobacter oxydans</name>
    <dbReference type="NCBI Taxonomy" id="1671"/>
    <lineage>
        <taxon>Bacteria</taxon>
        <taxon>Bacillati</taxon>
        <taxon>Actinomycetota</taxon>
        <taxon>Actinomycetes</taxon>
        <taxon>Micrococcales</taxon>
        <taxon>Micrococcaceae</taxon>
        <taxon>Pseudarthrobacter</taxon>
    </lineage>
</organism>
<dbReference type="PANTHER" id="PTHR38436:SF1">
    <property type="entry name" value="ESTER CYCLASE"/>
    <property type="match status" value="1"/>
</dbReference>
<protein>
    <submittedName>
        <fullName evidence="1">Ester cyclase</fullName>
    </submittedName>
</protein>
<dbReference type="InterPro" id="IPR032710">
    <property type="entry name" value="NTF2-like_dom_sf"/>
</dbReference>
<dbReference type="GO" id="GO:0030638">
    <property type="term" value="P:polyketide metabolic process"/>
    <property type="evidence" value="ECO:0007669"/>
    <property type="project" value="InterPro"/>
</dbReference>
<accession>A0AAW8NG83</accession>
<dbReference type="InterPro" id="IPR009959">
    <property type="entry name" value="Cyclase_SnoaL-like"/>
</dbReference>
<reference evidence="1" key="1">
    <citation type="submission" date="2023-07" db="EMBL/GenBank/DDBJ databases">
        <title>Sorghum-associated microbial communities from plants grown in Nebraska, USA.</title>
        <authorList>
            <person name="Schachtman D."/>
        </authorList>
    </citation>
    <scope>NUCLEOTIDE SEQUENCE</scope>
    <source>
        <strain evidence="1">BE261</strain>
    </source>
</reference>
<proteinExistence type="predicted"/>
<dbReference type="SUPFAM" id="SSF54427">
    <property type="entry name" value="NTF2-like"/>
    <property type="match status" value="1"/>
</dbReference>
<dbReference type="Pfam" id="PF07366">
    <property type="entry name" value="SnoaL"/>
    <property type="match status" value="1"/>
</dbReference>
<dbReference type="PANTHER" id="PTHR38436">
    <property type="entry name" value="POLYKETIDE CYCLASE SNOAL-LIKE DOMAIN"/>
    <property type="match status" value="1"/>
</dbReference>